<dbReference type="AlphaFoldDB" id="A0A2H3JDB1"/>
<evidence type="ECO:0000256" key="1">
    <source>
        <dbReference type="SAM" id="MobiDB-lite"/>
    </source>
</evidence>
<dbReference type="Proteomes" id="UP000218811">
    <property type="component" value="Unassembled WGS sequence"/>
</dbReference>
<evidence type="ECO:0000313" key="3">
    <source>
        <dbReference type="Proteomes" id="UP000218811"/>
    </source>
</evidence>
<accession>A0A2H3JDB1</accession>
<evidence type="ECO:0000313" key="2">
    <source>
        <dbReference type="EMBL" id="PCH39555.1"/>
    </source>
</evidence>
<reference evidence="2 3" key="1">
    <citation type="journal article" date="2012" name="Science">
        <title>The Paleozoic origin of enzymatic lignin decomposition reconstructed from 31 fungal genomes.</title>
        <authorList>
            <person name="Floudas D."/>
            <person name="Binder M."/>
            <person name="Riley R."/>
            <person name="Barry K."/>
            <person name="Blanchette R.A."/>
            <person name="Henrissat B."/>
            <person name="Martinez A.T."/>
            <person name="Otillar R."/>
            <person name="Spatafora J.W."/>
            <person name="Yadav J.S."/>
            <person name="Aerts A."/>
            <person name="Benoit I."/>
            <person name="Boyd A."/>
            <person name="Carlson A."/>
            <person name="Copeland A."/>
            <person name="Coutinho P.M."/>
            <person name="de Vries R.P."/>
            <person name="Ferreira P."/>
            <person name="Findley K."/>
            <person name="Foster B."/>
            <person name="Gaskell J."/>
            <person name="Glotzer D."/>
            <person name="Gorecki P."/>
            <person name="Heitman J."/>
            <person name="Hesse C."/>
            <person name="Hori C."/>
            <person name="Igarashi K."/>
            <person name="Jurgens J.A."/>
            <person name="Kallen N."/>
            <person name="Kersten P."/>
            <person name="Kohler A."/>
            <person name="Kuees U."/>
            <person name="Kumar T.K.A."/>
            <person name="Kuo A."/>
            <person name="LaButti K."/>
            <person name="Larrondo L.F."/>
            <person name="Lindquist E."/>
            <person name="Ling A."/>
            <person name="Lombard V."/>
            <person name="Lucas S."/>
            <person name="Lundell T."/>
            <person name="Martin R."/>
            <person name="McLaughlin D.J."/>
            <person name="Morgenstern I."/>
            <person name="Morin E."/>
            <person name="Murat C."/>
            <person name="Nagy L.G."/>
            <person name="Nolan M."/>
            <person name="Ohm R.A."/>
            <person name="Patyshakuliyeva A."/>
            <person name="Rokas A."/>
            <person name="Ruiz-Duenas F.J."/>
            <person name="Sabat G."/>
            <person name="Salamov A."/>
            <person name="Samejima M."/>
            <person name="Schmutz J."/>
            <person name="Slot J.C."/>
            <person name="St John F."/>
            <person name="Stenlid J."/>
            <person name="Sun H."/>
            <person name="Sun S."/>
            <person name="Syed K."/>
            <person name="Tsang A."/>
            <person name="Wiebenga A."/>
            <person name="Young D."/>
            <person name="Pisabarro A."/>
            <person name="Eastwood D.C."/>
            <person name="Martin F."/>
            <person name="Cullen D."/>
            <person name="Grigoriev I.V."/>
            <person name="Hibbett D.S."/>
        </authorList>
    </citation>
    <scope>NUCLEOTIDE SEQUENCE [LARGE SCALE GENOMIC DNA]</scope>
    <source>
        <strain evidence="2 3">MD-104</strain>
    </source>
</reference>
<sequence>MPALLVSSALVWDLRRSPSLRTPQQGWSHRHNNRDDRDLRRDELEIPPLSPPPRPSLVATPALRLIKQRCPDPTTSRIGRHPQPSDLDTATLCVSPPSLLHHLFAYIAKTVGPTMPPGSSLGRRPFLTDKLGLTAHHVTYNDEPP</sequence>
<dbReference type="EMBL" id="KB468009">
    <property type="protein sequence ID" value="PCH39555.1"/>
    <property type="molecule type" value="Genomic_DNA"/>
</dbReference>
<gene>
    <name evidence="2" type="ORF">WOLCODRAFT_159151</name>
</gene>
<feature type="compositionally biased region" description="Basic and acidic residues" evidence="1">
    <location>
        <begin position="33"/>
        <end position="44"/>
    </location>
</feature>
<keyword evidence="3" id="KW-1185">Reference proteome</keyword>
<name>A0A2H3JDB1_WOLCO</name>
<protein>
    <submittedName>
        <fullName evidence="2">Uncharacterized protein</fullName>
    </submittedName>
</protein>
<proteinExistence type="predicted"/>
<feature type="region of interest" description="Disordered" evidence="1">
    <location>
        <begin position="20"/>
        <end position="89"/>
    </location>
</feature>
<organism evidence="2 3">
    <name type="scientific">Wolfiporia cocos (strain MD-104)</name>
    <name type="common">Brown rot fungus</name>
    <dbReference type="NCBI Taxonomy" id="742152"/>
    <lineage>
        <taxon>Eukaryota</taxon>
        <taxon>Fungi</taxon>
        <taxon>Dikarya</taxon>
        <taxon>Basidiomycota</taxon>
        <taxon>Agaricomycotina</taxon>
        <taxon>Agaricomycetes</taxon>
        <taxon>Polyporales</taxon>
        <taxon>Phaeolaceae</taxon>
        <taxon>Wolfiporia</taxon>
    </lineage>
</organism>